<keyword evidence="1" id="KW-0812">Transmembrane</keyword>
<protein>
    <recommendedName>
        <fullName evidence="4">Beta propeller domain-containing protein</fullName>
    </recommendedName>
</protein>
<sequence>MNNQPAPQPVTLEGPNSESPKKLPFVLLAILIFLLGSASVLVIQSFAQTSTMQNFFNPPGVGKKINFEKFSSLEDFKAFLTTVPQTGFMASFGLARTLESAAIPTAELKVADDSVTRISATNVQVKRIDEPDIAKTNGQEIFFLPENFFRPLPLLEPDQMGWPVPNSVQPEISAIRAFPPEQLKLIGQIDQAGEMLLVGQILVIFSQEGIYGYNIANPASPQTAWQVTYQNNHSLTAARLYQNKIYFLTQRQIDRNQPCPIAPLQIKEQKYQVRCTDIYHPTNTVPVDTTYTAFVLDPQSGQISQSLAFVGSTSESVIFMSSQALYVTYSYYQDLANFYYQFLQVNDDLFPQYLISKLAKIKDYDLSNQAKMTEIQSLLAEYFNSLNEDEQLRVENEFANRWEDFNQNHLRDLEKTAIVKIGLDQLAVQATGEVPGRPLNQFSLDEYQGYLRLATTLRSGGQMGWGMASANDIYVLDGQLNTVGQIVNLGLTEQIYAARFIADRGYLVTFQKTDPFYVLDFSNPRQPQVKGELKIPGFSSYLHPLAANQILGIGQEGSQVKLSLFDVSRPENPVETDQHILDEYWSEVLNNHHAFLLDSQHQIFFLPANRGGYIFGYRGNKLSLLRTVANLQARRALYINDYLYILGDNQIVVLDENNWEEVNRLNI</sequence>
<dbReference type="Proteomes" id="UP000231579">
    <property type="component" value="Unassembled WGS sequence"/>
</dbReference>
<dbReference type="AlphaFoldDB" id="A0A2M8L7Q9"/>
<accession>A0A2M8L7Q9</accession>
<keyword evidence="1" id="KW-0472">Membrane</keyword>
<dbReference type="InterPro" id="IPR019198">
    <property type="entry name" value="Beta_propeller_containing"/>
</dbReference>
<evidence type="ECO:0000313" key="3">
    <source>
        <dbReference type="Proteomes" id="UP000231579"/>
    </source>
</evidence>
<dbReference type="InterPro" id="IPR014441">
    <property type="entry name" value="UCP006425_b-propeller"/>
</dbReference>
<evidence type="ECO:0008006" key="4">
    <source>
        <dbReference type="Google" id="ProtNLM"/>
    </source>
</evidence>
<keyword evidence="1" id="KW-1133">Transmembrane helix</keyword>
<dbReference type="Pfam" id="PF09826">
    <property type="entry name" value="Beta_propel"/>
    <property type="match status" value="1"/>
</dbReference>
<name>A0A2M8L7Q9_9BACT</name>
<dbReference type="PIRSF" id="PIRSF006425">
    <property type="entry name" value="UCP006425_WD40"/>
    <property type="match status" value="1"/>
</dbReference>
<feature type="transmembrane region" description="Helical" evidence="1">
    <location>
        <begin position="25"/>
        <end position="47"/>
    </location>
</feature>
<organism evidence="2 3">
    <name type="scientific">Candidatus Shapirobacteria bacterium CG10_big_fil_rev_8_21_14_0_10_48_15</name>
    <dbReference type="NCBI Taxonomy" id="1974484"/>
    <lineage>
        <taxon>Bacteria</taxon>
        <taxon>Candidatus Shapironibacteriota</taxon>
    </lineage>
</organism>
<evidence type="ECO:0000256" key="1">
    <source>
        <dbReference type="SAM" id="Phobius"/>
    </source>
</evidence>
<dbReference type="EMBL" id="PFEM01000008">
    <property type="protein sequence ID" value="PJE70269.1"/>
    <property type="molecule type" value="Genomic_DNA"/>
</dbReference>
<evidence type="ECO:0000313" key="2">
    <source>
        <dbReference type="EMBL" id="PJE70269.1"/>
    </source>
</evidence>
<comment type="caution">
    <text evidence="2">The sequence shown here is derived from an EMBL/GenBank/DDBJ whole genome shotgun (WGS) entry which is preliminary data.</text>
</comment>
<gene>
    <name evidence="2" type="ORF">COU97_00555</name>
</gene>
<proteinExistence type="predicted"/>
<reference evidence="3" key="1">
    <citation type="submission" date="2017-09" db="EMBL/GenBank/DDBJ databases">
        <title>Depth-based differentiation of microbial function through sediment-hosted aquifers and enrichment of novel symbionts in the deep terrestrial subsurface.</title>
        <authorList>
            <person name="Probst A.J."/>
            <person name="Ladd B."/>
            <person name="Jarett J.K."/>
            <person name="Geller-Mcgrath D.E."/>
            <person name="Sieber C.M.K."/>
            <person name="Emerson J.B."/>
            <person name="Anantharaman K."/>
            <person name="Thomas B.C."/>
            <person name="Malmstrom R."/>
            <person name="Stieglmeier M."/>
            <person name="Klingl A."/>
            <person name="Woyke T."/>
            <person name="Ryan C.M."/>
            <person name="Banfield J.F."/>
        </authorList>
    </citation>
    <scope>NUCLEOTIDE SEQUENCE [LARGE SCALE GENOMIC DNA]</scope>
</reference>